<dbReference type="GO" id="GO:1990113">
    <property type="term" value="P:RNA polymerase I assembly"/>
    <property type="evidence" value="ECO:0007669"/>
    <property type="project" value="TreeGrafter"/>
</dbReference>
<proteinExistence type="inferred from homology"/>
<dbReference type="NCBIfam" id="TIGR00293">
    <property type="entry name" value="prefoldin subunit alpha"/>
    <property type="match status" value="1"/>
</dbReference>
<dbReference type="GO" id="GO:0051082">
    <property type="term" value="F:unfolded protein binding"/>
    <property type="evidence" value="ECO:0007669"/>
    <property type="project" value="InterPro"/>
</dbReference>
<dbReference type="OMA" id="QAKFKAC"/>
<reference evidence="2 3" key="1">
    <citation type="journal article" date="2013" name="PLoS Genet.">
        <title>The genome and development-dependent transcriptomes of Pyronema confluens: a window into fungal evolution.</title>
        <authorList>
            <person name="Traeger S."/>
            <person name="Altegoer F."/>
            <person name="Freitag M."/>
            <person name="Gabaldon T."/>
            <person name="Kempken F."/>
            <person name="Kumar A."/>
            <person name="Marcet-Houben M."/>
            <person name="Poggeler S."/>
            <person name="Stajich J.E."/>
            <person name="Nowrousian M."/>
        </authorList>
    </citation>
    <scope>NUCLEOTIDE SEQUENCE [LARGE SCALE GENOMIC DNA]</scope>
    <source>
        <strain evidence="3">CBS 100304</strain>
        <tissue evidence="2">Vegetative mycelium</tissue>
    </source>
</reference>
<dbReference type="GO" id="GO:0006457">
    <property type="term" value="P:protein folding"/>
    <property type="evidence" value="ECO:0007669"/>
    <property type="project" value="InterPro"/>
</dbReference>
<dbReference type="OrthoDB" id="10267474at2759"/>
<organism evidence="2 3">
    <name type="scientific">Pyronema omphalodes (strain CBS 100304)</name>
    <name type="common">Pyronema confluens</name>
    <dbReference type="NCBI Taxonomy" id="1076935"/>
    <lineage>
        <taxon>Eukaryota</taxon>
        <taxon>Fungi</taxon>
        <taxon>Dikarya</taxon>
        <taxon>Ascomycota</taxon>
        <taxon>Pezizomycotina</taxon>
        <taxon>Pezizomycetes</taxon>
        <taxon>Pezizales</taxon>
        <taxon>Pyronemataceae</taxon>
        <taxon>Pyronema</taxon>
    </lineage>
</organism>
<dbReference type="GO" id="GO:0005737">
    <property type="term" value="C:cytoplasm"/>
    <property type="evidence" value="ECO:0007669"/>
    <property type="project" value="TreeGrafter"/>
</dbReference>
<dbReference type="Gene3D" id="1.10.287.370">
    <property type="match status" value="1"/>
</dbReference>
<dbReference type="InterPro" id="IPR011599">
    <property type="entry name" value="PFD_alpha_archaea"/>
</dbReference>
<dbReference type="Proteomes" id="UP000018144">
    <property type="component" value="Unassembled WGS sequence"/>
</dbReference>
<dbReference type="eggNOG" id="KOG3048">
    <property type="taxonomic scope" value="Eukaryota"/>
</dbReference>
<dbReference type="STRING" id="1076935.U4LQC8"/>
<dbReference type="CDD" id="cd23157">
    <property type="entry name" value="Prefoldin_5"/>
    <property type="match status" value="1"/>
</dbReference>
<sequence length="149" mass="16521">MAAPQQQQIDLNSLTIDNLAAVKKQLDDEIEHLMGASTKLKKAQDRFREYINAVKAGIKPETSDKPLLIPLTTSLFVPAKLSDPEHVLVDVGTGYFVEKTAPEAVKFYTAKIKTIETNMADIQKVMTQKLQNVRVVESVIVQKQTQGGQ</sequence>
<dbReference type="SUPFAM" id="SSF46579">
    <property type="entry name" value="Prefoldin"/>
    <property type="match status" value="1"/>
</dbReference>
<gene>
    <name evidence="2" type="ORF">PCON_02660</name>
</gene>
<dbReference type="Pfam" id="PF02996">
    <property type="entry name" value="Prefoldin"/>
    <property type="match status" value="1"/>
</dbReference>
<name>U4LQC8_PYROM</name>
<accession>U4LQC8</accession>
<evidence type="ECO:0000313" key="2">
    <source>
        <dbReference type="EMBL" id="CCX34160.1"/>
    </source>
</evidence>
<dbReference type="PANTHER" id="PTHR12674:SF2">
    <property type="entry name" value="PREFOLDIN SUBUNIT 5"/>
    <property type="match status" value="1"/>
</dbReference>
<dbReference type="AlphaFoldDB" id="U4LQC8"/>
<dbReference type="GO" id="GO:1990115">
    <property type="term" value="P:RNA polymerase III assembly"/>
    <property type="evidence" value="ECO:0007669"/>
    <property type="project" value="TreeGrafter"/>
</dbReference>
<dbReference type="GO" id="GO:0016272">
    <property type="term" value="C:prefoldin complex"/>
    <property type="evidence" value="ECO:0007669"/>
    <property type="project" value="InterPro"/>
</dbReference>
<keyword evidence="3" id="KW-1185">Reference proteome</keyword>
<dbReference type="InterPro" id="IPR009053">
    <property type="entry name" value="Prefoldin"/>
</dbReference>
<dbReference type="EMBL" id="HF936305">
    <property type="protein sequence ID" value="CCX34160.1"/>
    <property type="molecule type" value="Genomic_DNA"/>
</dbReference>
<evidence type="ECO:0000256" key="1">
    <source>
        <dbReference type="ARBA" id="ARBA00010048"/>
    </source>
</evidence>
<comment type="similarity">
    <text evidence="1">Belongs to the prefoldin subunit alpha family.</text>
</comment>
<evidence type="ECO:0000313" key="3">
    <source>
        <dbReference type="Proteomes" id="UP000018144"/>
    </source>
</evidence>
<dbReference type="InterPro" id="IPR004127">
    <property type="entry name" value="Prefoldin_subunit_alpha"/>
</dbReference>
<protein>
    <submittedName>
        <fullName evidence="2">Similar to Probable prefoldin subunit 5 acc. no. O94307</fullName>
    </submittedName>
</protein>
<dbReference type="GO" id="GO:1990114">
    <property type="term" value="P:RNA polymerase II core complex assembly"/>
    <property type="evidence" value="ECO:0007669"/>
    <property type="project" value="TreeGrafter"/>
</dbReference>
<dbReference type="PANTHER" id="PTHR12674">
    <property type="entry name" value="PREFOLDIN SUBUNIT 5"/>
    <property type="match status" value="1"/>
</dbReference>